<gene>
    <name evidence="1" type="ORF">EFY79_02470</name>
</gene>
<organism evidence="1 2">
    <name type="scientific">Hanamia caeni</name>
    <dbReference type="NCBI Taxonomy" id="2294116"/>
    <lineage>
        <taxon>Bacteria</taxon>
        <taxon>Pseudomonadati</taxon>
        <taxon>Bacteroidota</taxon>
        <taxon>Chitinophagia</taxon>
        <taxon>Chitinophagales</taxon>
        <taxon>Chitinophagaceae</taxon>
        <taxon>Hanamia</taxon>
    </lineage>
</organism>
<reference evidence="1 2" key="1">
    <citation type="submission" date="2018-11" db="EMBL/GenBank/DDBJ databases">
        <title>Draft genome sequence of Ferruginibacter sp. BO-59.</title>
        <authorList>
            <person name="Im W.T."/>
        </authorList>
    </citation>
    <scope>NUCLEOTIDE SEQUENCE [LARGE SCALE GENOMIC DNA]</scope>
    <source>
        <strain evidence="1 2">BO-59</strain>
    </source>
</reference>
<name>A0A3M9NQW2_9BACT</name>
<comment type="caution">
    <text evidence="1">The sequence shown here is derived from an EMBL/GenBank/DDBJ whole genome shotgun (WGS) entry which is preliminary data.</text>
</comment>
<evidence type="ECO:0000313" key="1">
    <source>
        <dbReference type="EMBL" id="RNI40179.1"/>
    </source>
</evidence>
<keyword evidence="2" id="KW-1185">Reference proteome</keyword>
<protein>
    <submittedName>
        <fullName evidence="1">DUF4160 domain-containing protein</fullName>
    </submittedName>
</protein>
<dbReference type="EMBL" id="RJJR01000001">
    <property type="protein sequence ID" value="RNI40179.1"/>
    <property type="molecule type" value="Genomic_DNA"/>
</dbReference>
<dbReference type="InterPro" id="IPR025427">
    <property type="entry name" value="DUF4160"/>
</dbReference>
<dbReference type="RefSeq" id="WP_123119070.1">
    <property type="nucleotide sequence ID" value="NZ_RJJR01000001.1"/>
</dbReference>
<sequence length="89" mass="10380">MPDKQADNNFMPTLLVINGFRFFFYSNENSEPIHVHVTKGSANGKIWLLPNIEIAYMNGFTNSEIKMIMETIITHSKTFKAKWNEHFNK</sequence>
<evidence type="ECO:0000313" key="2">
    <source>
        <dbReference type="Proteomes" id="UP000267223"/>
    </source>
</evidence>
<dbReference type="Proteomes" id="UP000267223">
    <property type="component" value="Unassembled WGS sequence"/>
</dbReference>
<accession>A0A3M9NQW2</accession>
<proteinExistence type="predicted"/>
<dbReference type="OrthoDB" id="122670at2"/>
<dbReference type="AlphaFoldDB" id="A0A3M9NQW2"/>
<dbReference type="Pfam" id="PF13711">
    <property type="entry name" value="DUF4160"/>
    <property type="match status" value="1"/>
</dbReference>